<evidence type="ECO:0000259" key="2">
    <source>
        <dbReference type="PROSITE" id="PS51898"/>
    </source>
</evidence>
<gene>
    <name evidence="3" type="ORF">EZS28_047223</name>
</gene>
<sequence length="300" mass="34588">MVKKQEEVQRIVDAWHGRLRRHVSALTILAKYLEYNNYQSKDLRALEQSSVFMANFISDSMEKVVSDDLFKSCRGALAVLMSFIGYKEEEVHSKLVAQLMKPVLMRTRHKDKEIEQQDLNVLLEQITKEEVELLQRSLSLEEIMTISLTLCMIFTVARLAELFRATLINEIEKQITLETVILKKPLRIIELKIKKVLGQRICLVRWWKTWDIDGDKDLIPTTGYLQNTSRQNRISQQDSLSKGIHSLMQKAGIARGFTVTSVRSATITKLISMGENATAVDRFTHHSDVASTVRQYYDKN</sequence>
<evidence type="ECO:0000256" key="1">
    <source>
        <dbReference type="ARBA" id="ARBA00023172"/>
    </source>
</evidence>
<reference evidence="3 4" key="1">
    <citation type="submission" date="2019-03" db="EMBL/GenBank/DDBJ databases">
        <title>Single cell metagenomics reveals metabolic interactions within the superorganism composed of flagellate Streblomastix strix and complex community of Bacteroidetes bacteria on its surface.</title>
        <authorList>
            <person name="Treitli S.C."/>
            <person name="Kolisko M."/>
            <person name="Husnik F."/>
            <person name="Keeling P."/>
            <person name="Hampl V."/>
        </authorList>
    </citation>
    <scope>NUCLEOTIDE SEQUENCE [LARGE SCALE GENOMIC DNA]</scope>
    <source>
        <strain evidence="3">ST1C</strain>
    </source>
</reference>
<dbReference type="GO" id="GO:0006310">
    <property type="term" value="P:DNA recombination"/>
    <property type="evidence" value="ECO:0007669"/>
    <property type="project" value="UniProtKB-KW"/>
</dbReference>
<feature type="non-terminal residue" evidence="3">
    <location>
        <position position="300"/>
    </location>
</feature>
<dbReference type="Gene3D" id="1.10.443.10">
    <property type="entry name" value="Intergrase catalytic core"/>
    <property type="match status" value="1"/>
</dbReference>
<dbReference type="AlphaFoldDB" id="A0A5J4THN0"/>
<dbReference type="EMBL" id="SNRW01031702">
    <property type="protein sequence ID" value="KAA6357250.1"/>
    <property type="molecule type" value="Genomic_DNA"/>
</dbReference>
<organism evidence="3 4">
    <name type="scientific">Streblomastix strix</name>
    <dbReference type="NCBI Taxonomy" id="222440"/>
    <lineage>
        <taxon>Eukaryota</taxon>
        <taxon>Metamonada</taxon>
        <taxon>Preaxostyla</taxon>
        <taxon>Oxymonadida</taxon>
        <taxon>Streblomastigidae</taxon>
        <taxon>Streblomastix</taxon>
    </lineage>
</organism>
<name>A0A5J4THN0_9EUKA</name>
<dbReference type="InterPro" id="IPR002104">
    <property type="entry name" value="Integrase_catalytic"/>
</dbReference>
<comment type="caution">
    <text evidence="3">The sequence shown here is derived from an EMBL/GenBank/DDBJ whole genome shotgun (WGS) entry which is preliminary data.</text>
</comment>
<proteinExistence type="predicted"/>
<dbReference type="SUPFAM" id="SSF56349">
    <property type="entry name" value="DNA breaking-rejoining enzymes"/>
    <property type="match status" value="1"/>
</dbReference>
<dbReference type="GO" id="GO:0015074">
    <property type="term" value="P:DNA integration"/>
    <property type="evidence" value="ECO:0007669"/>
    <property type="project" value="InterPro"/>
</dbReference>
<dbReference type="Pfam" id="PF00589">
    <property type="entry name" value="Phage_integrase"/>
    <property type="match status" value="1"/>
</dbReference>
<dbReference type="PROSITE" id="PS51898">
    <property type="entry name" value="TYR_RECOMBINASE"/>
    <property type="match status" value="1"/>
</dbReference>
<evidence type="ECO:0000313" key="3">
    <source>
        <dbReference type="EMBL" id="KAA6357250.1"/>
    </source>
</evidence>
<dbReference type="InterPro" id="IPR013762">
    <property type="entry name" value="Integrase-like_cat_sf"/>
</dbReference>
<dbReference type="GO" id="GO:0003677">
    <property type="term" value="F:DNA binding"/>
    <property type="evidence" value="ECO:0007669"/>
    <property type="project" value="InterPro"/>
</dbReference>
<protein>
    <recommendedName>
        <fullName evidence="2">Tyr recombinase domain-containing protein</fullName>
    </recommendedName>
</protein>
<keyword evidence="1" id="KW-0233">DNA recombination</keyword>
<evidence type="ECO:0000313" key="4">
    <source>
        <dbReference type="Proteomes" id="UP000324800"/>
    </source>
</evidence>
<feature type="domain" description="Tyr recombinase" evidence="2">
    <location>
        <begin position="121"/>
        <end position="300"/>
    </location>
</feature>
<dbReference type="Proteomes" id="UP000324800">
    <property type="component" value="Unassembled WGS sequence"/>
</dbReference>
<dbReference type="InterPro" id="IPR011010">
    <property type="entry name" value="DNA_brk_join_enz"/>
</dbReference>
<accession>A0A5J4THN0</accession>